<proteinExistence type="predicted"/>
<evidence type="ECO:0000313" key="4">
    <source>
        <dbReference type="EMBL" id="KAB4313863.1"/>
    </source>
</evidence>
<dbReference type="OMA" id="ELFIDHW"/>
<dbReference type="SMART" id="SM00530">
    <property type="entry name" value="HTH_XRE"/>
    <property type="match status" value="1"/>
</dbReference>
<evidence type="ECO:0000313" key="5">
    <source>
        <dbReference type="EMBL" id="KAB4449587.1"/>
    </source>
</evidence>
<dbReference type="Proteomes" id="UP000440614">
    <property type="component" value="Unassembled WGS sequence"/>
</dbReference>
<dbReference type="Proteomes" id="UP001156218">
    <property type="component" value="Chromosome"/>
</dbReference>
<evidence type="ECO:0000313" key="3">
    <source>
        <dbReference type="EMBL" id="CUO99169.1"/>
    </source>
</evidence>
<reference evidence="3 10" key="1">
    <citation type="submission" date="2015-09" db="EMBL/GenBank/DDBJ databases">
        <authorList>
            <consortium name="Pathogen Informatics"/>
        </authorList>
    </citation>
    <scope>NUCLEOTIDE SEQUENCE [LARGE SCALE GENOMIC DNA]</scope>
    <source>
        <strain evidence="3 10">2789STDY5834899</strain>
    </source>
</reference>
<keyword evidence="1" id="KW-0238">DNA-binding</keyword>
<evidence type="ECO:0000313" key="11">
    <source>
        <dbReference type="Proteomes" id="UP000436858"/>
    </source>
</evidence>
<dbReference type="CDD" id="cd00093">
    <property type="entry name" value="HTH_XRE"/>
    <property type="match status" value="1"/>
</dbReference>
<evidence type="ECO:0000313" key="8">
    <source>
        <dbReference type="EMBL" id="UYU67544.1"/>
    </source>
</evidence>
<dbReference type="Pfam" id="PF01381">
    <property type="entry name" value="HTH_3"/>
    <property type="match status" value="1"/>
</dbReference>
<dbReference type="EMBL" id="WCRY01000035">
    <property type="protein sequence ID" value="KAB4473280.1"/>
    <property type="molecule type" value="Genomic_DNA"/>
</dbReference>
<evidence type="ECO:0000313" key="12">
    <source>
        <dbReference type="Proteomes" id="UP000440614"/>
    </source>
</evidence>
<dbReference type="RefSeq" id="WP_008761125.1">
    <property type="nucleotide sequence ID" value="NZ_CAXKYD010000004.1"/>
</dbReference>
<protein>
    <submittedName>
        <fullName evidence="3 7">Transcriptional regulator</fullName>
    </submittedName>
</protein>
<reference evidence="8 15" key="3">
    <citation type="submission" date="2021-06" db="EMBL/GenBank/DDBJ databases">
        <title>Interrogation of the integrated mobile genetic elements in gut-associated Bacteroides with a consensus prediction approach.</title>
        <authorList>
            <person name="Campbell D.E."/>
            <person name="Leigh J.R."/>
            <person name="Kim T."/>
            <person name="England W."/>
            <person name="Whitaker R.J."/>
            <person name="Degnan P.H."/>
        </authorList>
    </citation>
    <scope>NUCLEOTIDE SEQUENCE</scope>
    <source>
        <strain evidence="9">VPI-3443</strain>
        <strain evidence="8 15">WAL8669</strain>
    </source>
</reference>
<dbReference type="KEGG" id="btho:Btheta7330_01063"/>
<dbReference type="PANTHER" id="PTHR46558:SF11">
    <property type="entry name" value="HTH-TYPE TRANSCRIPTIONAL REGULATOR XRE"/>
    <property type="match status" value="1"/>
</dbReference>
<evidence type="ECO:0000313" key="9">
    <source>
        <dbReference type="EMBL" id="UYU90672.1"/>
    </source>
</evidence>
<dbReference type="EMBL" id="CP083685">
    <property type="protein sequence ID" value="UYU90672.1"/>
    <property type="molecule type" value="Genomic_DNA"/>
</dbReference>
<gene>
    <name evidence="3" type="ORF">ERS852511_00770</name>
    <name evidence="7" type="ORF">GAN59_05465</name>
    <name evidence="6" type="ORF">GAN91_23845</name>
    <name evidence="5" type="ORF">GAN93_18380</name>
    <name evidence="4" type="ORF">GAO51_09735</name>
    <name evidence="8" type="ORF">KQP68_04475</name>
    <name evidence="9" type="ORF">KQP74_22590</name>
</gene>
<evidence type="ECO:0000313" key="7">
    <source>
        <dbReference type="EMBL" id="KAB4476633.1"/>
    </source>
</evidence>
<evidence type="ECO:0000256" key="1">
    <source>
        <dbReference type="ARBA" id="ARBA00023125"/>
    </source>
</evidence>
<dbReference type="PATRIC" id="fig|818.23.peg.1084"/>
<dbReference type="AlphaFoldDB" id="A0A0P0ERS1"/>
<evidence type="ECO:0000313" key="14">
    <source>
        <dbReference type="Proteomes" id="UP000488521"/>
    </source>
</evidence>
<dbReference type="Proteomes" id="UP000095576">
    <property type="component" value="Unassembled WGS sequence"/>
</dbReference>
<dbReference type="Gene3D" id="1.10.260.40">
    <property type="entry name" value="lambda repressor-like DNA-binding domains"/>
    <property type="match status" value="1"/>
</dbReference>
<dbReference type="SUPFAM" id="SSF47413">
    <property type="entry name" value="lambda repressor-like DNA-binding domains"/>
    <property type="match status" value="1"/>
</dbReference>
<dbReference type="EMBL" id="WCSY01000008">
    <property type="protein sequence ID" value="KAB4313863.1"/>
    <property type="molecule type" value="Genomic_DNA"/>
</dbReference>
<evidence type="ECO:0000313" key="15">
    <source>
        <dbReference type="Proteomes" id="UP001156218"/>
    </source>
</evidence>
<dbReference type="Proteomes" id="UP001162960">
    <property type="component" value="Chromosome"/>
</dbReference>
<dbReference type="InterPro" id="IPR001387">
    <property type="entry name" value="Cro/C1-type_HTH"/>
</dbReference>
<dbReference type="EMBL" id="WCRS01000003">
    <property type="protein sequence ID" value="KAB4476633.1"/>
    <property type="molecule type" value="Genomic_DNA"/>
</dbReference>
<dbReference type="InterPro" id="IPR010982">
    <property type="entry name" value="Lambda_DNA-bd_dom_sf"/>
</dbReference>
<name>A0A0P0ERS1_BACT4</name>
<reference evidence="11 12" key="2">
    <citation type="journal article" date="2019" name="Nat. Med.">
        <title>A library of human gut bacterial isolates paired with longitudinal multiomics data enables mechanistic microbiome research.</title>
        <authorList>
            <person name="Poyet M."/>
            <person name="Groussin M."/>
            <person name="Gibbons S.M."/>
            <person name="Avila-Pacheco J."/>
            <person name="Jiang X."/>
            <person name="Kearney S.M."/>
            <person name="Perrotta A.R."/>
            <person name="Berdy B."/>
            <person name="Zhao S."/>
            <person name="Lieberman T.D."/>
            <person name="Swanson P.K."/>
            <person name="Smith M."/>
            <person name="Roesemann S."/>
            <person name="Alexander J.E."/>
            <person name="Rich S.A."/>
            <person name="Livny J."/>
            <person name="Vlamakis H."/>
            <person name="Clish C."/>
            <person name="Bullock K."/>
            <person name="Deik A."/>
            <person name="Scott J."/>
            <person name="Pierce K.A."/>
            <person name="Xavier R.J."/>
            <person name="Alm E.J."/>
        </authorList>
    </citation>
    <scope>NUCLEOTIDE SEQUENCE [LARGE SCALE GENOMIC DNA]</scope>
    <source>
        <strain evidence="7 14">BIOML-A156</strain>
        <strain evidence="6 11">BIOML-A162</strain>
        <strain evidence="5 13">BIOML-A165</strain>
        <strain evidence="4 12">BIOML-A188</strain>
    </source>
</reference>
<dbReference type="Proteomes" id="UP000460317">
    <property type="component" value="Unassembled WGS sequence"/>
</dbReference>
<dbReference type="GO" id="GO:0003677">
    <property type="term" value="F:DNA binding"/>
    <property type="evidence" value="ECO:0007669"/>
    <property type="project" value="UniProtKB-KW"/>
</dbReference>
<accession>A0A0P0ERS1</accession>
<dbReference type="EMBL" id="WCSB01000020">
    <property type="protein sequence ID" value="KAB4449587.1"/>
    <property type="molecule type" value="Genomic_DNA"/>
</dbReference>
<dbReference type="GeneID" id="60927969"/>
<dbReference type="PROSITE" id="PS50943">
    <property type="entry name" value="HTH_CROC1"/>
    <property type="match status" value="1"/>
</dbReference>
<evidence type="ECO:0000259" key="2">
    <source>
        <dbReference type="PROSITE" id="PS50943"/>
    </source>
</evidence>
<dbReference type="Proteomes" id="UP000436858">
    <property type="component" value="Unassembled WGS sequence"/>
</dbReference>
<organism evidence="7 14">
    <name type="scientific">Bacteroides thetaiotaomicron</name>
    <dbReference type="NCBI Taxonomy" id="818"/>
    <lineage>
        <taxon>Bacteria</taxon>
        <taxon>Pseudomonadati</taxon>
        <taxon>Bacteroidota</taxon>
        <taxon>Bacteroidia</taxon>
        <taxon>Bacteroidales</taxon>
        <taxon>Bacteroidaceae</taxon>
        <taxon>Bacteroides</taxon>
    </lineage>
</organism>
<evidence type="ECO:0000313" key="6">
    <source>
        <dbReference type="EMBL" id="KAB4473280.1"/>
    </source>
</evidence>
<evidence type="ECO:0000313" key="10">
    <source>
        <dbReference type="Proteomes" id="UP000095576"/>
    </source>
</evidence>
<dbReference type="EMBL" id="CP083680">
    <property type="protein sequence ID" value="UYU67544.1"/>
    <property type="molecule type" value="Genomic_DNA"/>
</dbReference>
<evidence type="ECO:0000313" key="13">
    <source>
        <dbReference type="Proteomes" id="UP000460317"/>
    </source>
</evidence>
<dbReference type="Proteomes" id="UP000488521">
    <property type="component" value="Unassembled WGS sequence"/>
</dbReference>
<feature type="domain" description="HTH cro/C1-type" evidence="2">
    <location>
        <begin position="10"/>
        <end position="64"/>
    </location>
</feature>
<dbReference type="PANTHER" id="PTHR46558">
    <property type="entry name" value="TRACRIPTIONAL REGULATORY PROTEIN-RELATED-RELATED"/>
    <property type="match status" value="1"/>
</dbReference>
<dbReference type="EMBL" id="CZAP01000002">
    <property type="protein sequence ID" value="CUO99169.1"/>
    <property type="molecule type" value="Genomic_DNA"/>
</dbReference>
<sequence length="73" mass="8275">MENKELLNKIKVYRAMKNISQEELAVAIGVTRKTINTVETGKFIPSTVLALRIARYFGVPVEEIFVLNDEASY</sequence>